<keyword evidence="3" id="KW-1185">Reference proteome</keyword>
<keyword evidence="1" id="KW-0175">Coiled coil</keyword>
<dbReference type="PANTHER" id="PTHR32215">
    <property type="entry name" value="CILIA- AND FLAGELLA-ASSOCIATED PROTEIN 57"/>
    <property type="match status" value="1"/>
</dbReference>
<evidence type="ECO:0000256" key="1">
    <source>
        <dbReference type="SAM" id="Coils"/>
    </source>
</evidence>
<dbReference type="SUPFAM" id="SSF50978">
    <property type="entry name" value="WD40 repeat-like"/>
    <property type="match status" value="1"/>
</dbReference>
<dbReference type="EMBL" id="CAXDID020000031">
    <property type="protein sequence ID" value="CAL5994392.1"/>
    <property type="molecule type" value="Genomic_DNA"/>
</dbReference>
<dbReference type="InterPro" id="IPR036322">
    <property type="entry name" value="WD40_repeat_dom_sf"/>
</dbReference>
<proteinExistence type="predicted"/>
<protein>
    <submittedName>
        <fullName evidence="2">WD40_repeat protein</fullName>
    </submittedName>
</protein>
<evidence type="ECO:0000313" key="3">
    <source>
        <dbReference type="Proteomes" id="UP001642409"/>
    </source>
</evidence>
<organism evidence="2 3">
    <name type="scientific">Hexamita inflata</name>
    <dbReference type="NCBI Taxonomy" id="28002"/>
    <lineage>
        <taxon>Eukaryota</taxon>
        <taxon>Metamonada</taxon>
        <taxon>Diplomonadida</taxon>
        <taxon>Hexamitidae</taxon>
        <taxon>Hexamitinae</taxon>
        <taxon>Hexamita</taxon>
    </lineage>
</organism>
<feature type="coiled-coil region" evidence="1">
    <location>
        <begin position="1083"/>
        <end position="1243"/>
    </location>
</feature>
<gene>
    <name evidence="2" type="ORF">HINF_LOCUS13532</name>
</gene>
<feature type="coiled-coil region" evidence="1">
    <location>
        <begin position="1319"/>
        <end position="1420"/>
    </location>
</feature>
<evidence type="ECO:0000313" key="2">
    <source>
        <dbReference type="EMBL" id="CAL5994392.1"/>
    </source>
</evidence>
<dbReference type="InterPro" id="IPR052993">
    <property type="entry name" value="CFA-57"/>
</dbReference>
<sequence>MSKKQQPNLAKLAQTFGLTECATGSIHYVGQETIAYLSGFSLVFFNYQKSQTMHTLNLGENITRVRQVEFFNNNTHLITCEERPEGATVSVYSKNQAGFDYEFQHRIFVTAQINGEQKTVHTILTAKFISASRLAVITGAPSFMFLVYENDQKTAVMPTYSLKISQENIIDQEPEKIKLLQLSDKELLLVAGKVLKTIRLQQSITKILPPNNFLTLSKQYTFTDGIYLNKVLKKRFPGIPIDSDQVVLLSTLEGALIIMLKTTIVREFQLDFIPEITSLCYVGENSAFAQASSQQHVIDDSQKNFTFFQSSYEQLQMEQENSSGFLVLVSKTSLHFLGLRISELFRFICKNFYAAQTNWERFLEVDKLFIHLLSYNVGAVSEQLIRRSSGLIGLQQAVVSRTEQNMLLFCSSETSKGLIGLKMQIFNKRLNELDRMWNLCSGKHFRMDLEKILNAQTDEVKKLIAQDQFTQLKGEVVDLKEMGINVNQLTYLNRQEDEARDQSAPYDIERNREIWYLQPQFISTQTCAISTPQTLDKLVILSKDRMIRIFTQQFQEITLAKSNDAARGVVVHPSGQYVTLIGPEYIDVYRVLNEGVEIQNRFKISYCNYLVFLQNGELMICQSGTHLHVFDFYERRELFKIDDFSGRIMGIQPVYRDFTSKNQFEVFVYTQDGSIVLIDLCQNTKIRSIQLKVMHVRSAVSASSVLTSQPLLIALLNDATVHVFNYQLQDLGQIPIIENDAELMNTKTALGMQTISGAASNDVICPINDGEVNMKAVYKGIPLFVQQIQNYLIVGFSLGYVIVKQINQIVGQMMNGVKANAKEKEQVVCINSQIMVGLQPTADNTGFIVASEDSTVHSYKLYDGDSIIRSISLQPLEQQFVNVPVMQMNKMDNDIDQLKFQIYQTKLQTAQKKAYLTEEFHKDMDQLVNQTTELTSQHQSEQTRLKTEHENKTILLKRQIANNEKLFQKSKEALENQYKKRQLYMNDDLKKLDVKVLQTKEQLEEQFSVAEANLQKEYDDENKSRNKEIEILKQEVKELQEQNDDIEKNNEEFYKEAENELYIEGGQLEAYYYQKHLELDQEMTTAKKIHQEVKEEYQVLEQQLQDNQKKITEKNLKIQELKNLIQNTKKDIDLNKQEILQHDATINQREKRIQELDQKIRELNKISFILQFKIRELRRTIKPKEGELEDLKLKIEEMNKELSQYRLNLASLQSNKKDFMNKNASLKQQIDNTKEAEAVVQKKLDEVRGDINGLITLIIQQDNEYKALLNKTSTLPSIGRTSARTTQGVQTFVDRNIQYRQLVNQIKKIQDTLIQKPNLLVQRRQLEEEEGNYSKLESNVVKLQQKVQKQKSSTKSSTSGVMAQNAQLLQEINQLRRELHQAMVQANSNCQIDEGMMKTYEQNRAEIQRLRAEIRAKERQAQTAGFLPELQ</sequence>
<dbReference type="Proteomes" id="UP001642409">
    <property type="component" value="Unassembled WGS sequence"/>
</dbReference>
<accession>A0ABP1HH22</accession>
<reference evidence="2 3" key="1">
    <citation type="submission" date="2024-07" db="EMBL/GenBank/DDBJ databases">
        <authorList>
            <person name="Akdeniz Z."/>
        </authorList>
    </citation>
    <scope>NUCLEOTIDE SEQUENCE [LARGE SCALE GENOMIC DNA]</scope>
</reference>
<name>A0ABP1HH22_9EUKA</name>
<feature type="coiled-coil region" evidence="1">
    <location>
        <begin position="1000"/>
        <end position="1056"/>
    </location>
</feature>
<dbReference type="PANTHER" id="PTHR32215:SF0">
    <property type="entry name" value="CILIA- AND FLAGELLA-ASSOCIATED PROTEIN 57"/>
    <property type="match status" value="1"/>
</dbReference>
<comment type="caution">
    <text evidence="2">The sequence shown here is derived from an EMBL/GenBank/DDBJ whole genome shotgun (WGS) entry which is preliminary data.</text>
</comment>